<dbReference type="PANTHER" id="PTHR31377">
    <property type="entry name" value="AGMATINE DEIMINASE-RELATED"/>
    <property type="match status" value="1"/>
</dbReference>
<dbReference type="HOGENOM" id="CLU_037682_0_0_10"/>
<dbReference type="InterPro" id="IPR007466">
    <property type="entry name" value="Peptidyl-Arg-deiminase_porph"/>
</dbReference>
<protein>
    <submittedName>
        <fullName evidence="2">Agmatine deiminase</fullName>
        <ecNumber evidence="2">3.5.3.12</ecNumber>
    </submittedName>
</protein>
<reference evidence="2 3" key="1">
    <citation type="submission" date="2008-06" db="EMBL/GenBank/DDBJ databases">
        <title>Complete sequence of Chloroherpeton thalassium ATCC 35110.</title>
        <authorList>
            <consortium name="US DOE Joint Genome Institute"/>
            <person name="Lucas S."/>
            <person name="Copeland A."/>
            <person name="Lapidus A."/>
            <person name="Glavina del Rio T."/>
            <person name="Dalin E."/>
            <person name="Tice H."/>
            <person name="Bruce D."/>
            <person name="Goodwin L."/>
            <person name="Pitluck S."/>
            <person name="Schmutz J."/>
            <person name="Larimer F."/>
            <person name="Land M."/>
            <person name="Hauser L."/>
            <person name="Kyrpides N."/>
            <person name="Mikhailova N."/>
            <person name="Liu Z."/>
            <person name="Li T."/>
            <person name="Zhao F."/>
            <person name="Overmann J."/>
            <person name="Bryant D.A."/>
            <person name="Richardson P."/>
        </authorList>
    </citation>
    <scope>NUCLEOTIDE SEQUENCE [LARGE SCALE GENOMIC DNA]</scope>
    <source>
        <strain evidence="3">ATCC 35110 / GB-78</strain>
    </source>
</reference>
<dbReference type="EC" id="3.5.3.12" evidence="2"/>
<gene>
    <name evidence="2" type="ordered locus">Ctha_1056</name>
</gene>
<dbReference type="GO" id="GO:0004668">
    <property type="term" value="F:protein-arginine deiminase activity"/>
    <property type="evidence" value="ECO:0007669"/>
    <property type="project" value="InterPro"/>
</dbReference>
<evidence type="ECO:0000313" key="3">
    <source>
        <dbReference type="Proteomes" id="UP000001208"/>
    </source>
</evidence>
<dbReference type="RefSeq" id="WP_012499604.1">
    <property type="nucleotide sequence ID" value="NC_011026.1"/>
</dbReference>
<dbReference type="PANTHER" id="PTHR31377:SF0">
    <property type="entry name" value="AGMATINE DEIMINASE-RELATED"/>
    <property type="match status" value="1"/>
</dbReference>
<dbReference type="AlphaFoldDB" id="B3QXZ2"/>
<dbReference type="Pfam" id="PF04371">
    <property type="entry name" value="PAD_porph"/>
    <property type="match status" value="1"/>
</dbReference>
<keyword evidence="3" id="KW-1185">Reference proteome</keyword>
<name>B3QXZ2_CHLT3</name>
<dbReference type="KEGG" id="cts:Ctha_1056"/>
<dbReference type="EMBL" id="CP001100">
    <property type="protein sequence ID" value="ACF13520.1"/>
    <property type="molecule type" value="Genomic_DNA"/>
</dbReference>
<dbReference type="GO" id="GO:0009446">
    <property type="term" value="P:putrescine biosynthetic process"/>
    <property type="evidence" value="ECO:0007669"/>
    <property type="project" value="InterPro"/>
</dbReference>
<dbReference type="eggNOG" id="COG2957">
    <property type="taxonomic scope" value="Bacteria"/>
</dbReference>
<evidence type="ECO:0000256" key="1">
    <source>
        <dbReference type="ARBA" id="ARBA00022801"/>
    </source>
</evidence>
<dbReference type="Gene3D" id="3.75.10.10">
    <property type="entry name" value="L-arginine/glycine Amidinotransferase, Chain A"/>
    <property type="match status" value="1"/>
</dbReference>
<keyword evidence="1 2" id="KW-0378">Hydrolase</keyword>
<dbReference type="SUPFAM" id="SSF55909">
    <property type="entry name" value="Pentein"/>
    <property type="match status" value="1"/>
</dbReference>
<dbReference type="GO" id="GO:0047632">
    <property type="term" value="F:agmatine deiminase activity"/>
    <property type="evidence" value="ECO:0007669"/>
    <property type="project" value="UniProtKB-EC"/>
</dbReference>
<accession>B3QXZ2</accession>
<dbReference type="Proteomes" id="UP000001208">
    <property type="component" value="Chromosome"/>
</dbReference>
<dbReference type="STRING" id="517418.Ctha_1056"/>
<dbReference type="OrthoDB" id="9808013at2"/>
<sequence length="356" mass="40322">MTPKELGFFMPPEWAKHDGTWLSWPHNLDSWPGKFEPVPDVFIELIRFLSPHEEVHINVAGAEMEQDIRRRVQEGGIVRDAVANIFYHHFPTNDAWCRDHGPNFVLRKMPNGQVERAIIDWGYNAWGGKYPPFDLDDKIPAQVAELMGVQRFVPGMILEGGSIDTNGKGTLLTTTSCLLNPNRNPELSQAEIEHNLKEYLGMTKILWLEDGIVGDDTDGHIDDISRFVNPTTIVTAVEENPDDENYEPLQKNLELLKTFTDQDGNPFNIVEIPMPPKIEFEDERLPASYANFYIANNVVLVPTYRHANDYKVVEILQPLFPDRRVQAVDCTDLVLGLGAIHCVTHESPSLDALSEL</sequence>
<evidence type="ECO:0000313" key="2">
    <source>
        <dbReference type="EMBL" id="ACF13520.1"/>
    </source>
</evidence>
<proteinExistence type="predicted"/>
<organism evidence="2 3">
    <name type="scientific">Chloroherpeton thalassium (strain ATCC 35110 / GB-78)</name>
    <dbReference type="NCBI Taxonomy" id="517418"/>
    <lineage>
        <taxon>Bacteria</taxon>
        <taxon>Pseudomonadati</taxon>
        <taxon>Chlorobiota</taxon>
        <taxon>Chlorobiia</taxon>
        <taxon>Chlorobiales</taxon>
        <taxon>Chloroherpetonaceae</taxon>
        <taxon>Chloroherpeton</taxon>
    </lineage>
</organism>